<organism evidence="2 3">
    <name type="scientific">Pipistrellus nathusii</name>
    <name type="common">Nathusius' pipistrelle</name>
    <dbReference type="NCBI Taxonomy" id="59473"/>
    <lineage>
        <taxon>Eukaryota</taxon>
        <taxon>Metazoa</taxon>
        <taxon>Chordata</taxon>
        <taxon>Craniata</taxon>
        <taxon>Vertebrata</taxon>
        <taxon>Euteleostomi</taxon>
        <taxon>Mammalia</taxon>
        <taxon>Eutheria</taxon>
        <taxon>Laurasiatheria</taxon>
        <taxon>Chiroptera</taxon>
        <taxon>Yangochiroptera</taxon>
        <taxon>Vespertilionidae</taxon>
        <taxon>Pipistrellus</taxon>
    </lineage>
</organism>
<name>A0ABN9Z4P2_PIPNA</name>
<gene>
    <name evidence="2" type="ORF">MPIPNATIZW_LOCUS1630</name>
</gene>
<dbReference type="EMBL" id="OY882858">
    <property type="protein sequence ID" value="CAK6433324.1"/>
    <property type="molecule type" value="Genomic_DNA"/>
</dbReference>
<keyword evidence="3" id="KW-1185">Reference proteome</keyword>
<dbReference type="Proteomes" id="UP001314169">
    <property type="component" value="Chromosome 1"/>
</dbReference>
<accession>A0ABN9Z4P2</accession>
<evidence type="ECO:0000313" key="2">
    <source>
        <dbReference type="EMBL" id="CAK6433324.1"/>
    </source>
</evidence>
<sequence length="149" mass="16303">MLTEQDTTGPSGIVNNATSAQSDDTKVFKANKRSPGIVLFGSGPRHLPCAPSASHCLCELSRPQPSAPHSGRKGSLTWFLFRKLTCLVEDIMSPPVITIQLLRDRLLAFLWRHLNSSPRSPQNKTELTTSLTLVLFCSSPCRNVSLTLS</sequence>
<protein>
    <submittedName>
        <fullName evidence="2">Uncharacterized protein</fullName>
    </submittedName>
</protein>
<reference evidence="2" key="1">
    <citation type="submission" date="2023-12" db="EMBL/GenBank/DDBJ databases">
        <authorList>
            <person name="Brown T."/>
        </authorList>
    </citation>
    <scope>NUCLEOTIDE SEQUENCE</scope>
</reference>
<proteinExistence type="predicted"/>
<evidence type="ECO:0000313" key="3">
    <source>
        <dbReference type="Proteomes" id="UP001314169"/>
    </source>
</evidence>
<evidence type="ECO:0000256" key="1">
    <source>
        <dbReference type="SAM" id="MobiDB-lite"/>
    </source>
</evidence>
<feature type="region of interest" description="Disordered" evidence="1">
    <location>
        <begin position="1"/>
        <end position="20"/>
    </location>
</feature>